<gene>
    <name evidence="2" type="ORF">Lmac_1911</name>
</gene>
<reference evidence="2 3" key="1">
    <citation type="submission" date="2015-11" db="EMBL/GenBank/DDBJ databases">
        <title>Genomic analysis of 38 Legionella species identifies large and diverse effector repertoires.</title>
        <authorList>
            <person name="Burstein D."/>
            <person name="Amaro F."/>
            <person name="Zusman T."/>
            <person name="Lifshitz Z."/>
            <person name="Cohen O."/>
            <person name="Gilbert J.A."/>
            <person name="Pupko T."/>
            <person name="Shuman H.A."/>
            <person name="Segal G."/>
        </authorList>
    </citation>
    <scope>NUCLEOTIDE SEQUENCE [LARGE SCALE GENOMIC DNA]</scope>
    <source>
        <strain evidence="2 3">PX-1-G2-E2</strain>
    </source>
</reference>
<organism evidence="2 3">
    <name type="scientific">Legionella maceachernii</name>
    <dbReference type="NCBI Taxonomy" id="466"/>
    <lineage>
        <taxon>Bacteria</taxon>
        <taxon>Pseudomonadati</taxon>
        <taxon>Pseudomonadota</taxon>
        <taxon>Gammaproteobacteria</taxon>
        <taxon>Legionellales</taxon>
        <taxon>Legionellaceae</taxon>
        <taxon>Legionella</taxon>
    </lineage>
</organism>
<dbReference type="EMBL" id="LNYL01000044">
    <property type="protein sequence ID" value="KTD25547.1"/>
    <property type="molecule type" value="Genomic_DNA"/>
</dbReference>
<evidence type="ECO:0000256" key="1">
    <source>
        <dbReference type="SAM" id="MobiDB-lite"/>
    </source>
</evidence>
<feature type="compositionally biased region" description="Basic and acidic residues" evidence="1">
    <location>
        <begin position="82"/>
        <end position="92"/>
    </location>
</feature>
<dbReference type="RefSeq" id="WP_058452662.1">
    <property type="nucleotide sequence ID" value="NZ_CAAAIB010000002.1"/>
</dbReference>
<dbReference type="OrthoDB" id="10017521at2"/>
<proteinExistence type="predicted"/>
<comment type="caution">
    <text evidence="2">The sequence shown here is derived from an EMBL/GenBank/DDBJ whole genome shotgun (WGS) entry which is preliminary data.</text>
</comment>
<dbReference type="PATRIC" id="fig|466.6.peg.2017"/>
<protein>
    <submittedName>
        <fullName evidence="2">Uncharacterized protein</fullName>
    </submittedName>
</protein>
<feature type="compositionally biased region" description="Basic and acidic residues" evidence="1">
    <location>
        <begin position="1"/>
        <end position="20"/>
    </location>
</feature>
<feature type="compositionally biased region" description="Low complexity" evidence="1">
    <location>
        <begin position="40"/>
        <end position="58"/>
    </location>
</feature>
<feature type="compositionally biased region" description="Polar residues" evidence="1">
    <location>
        <begin position="98"/>
        <end position="133"/>
    </location>
</feature>
<name>A0A0W0VZJ6_9GAMM</name>
<evidence type="ECO:0000313" key="3">
    <source>
        <dbReference type="Proteomes" id="UP000054908"/>
    </source>
</evidence>
<feature type="region of interest" description="Disordered" evidence="1">
    <location>
        <begin position="1"/>
        <end position="133"/>
    </location>
</feature>
<dbReference type="STRING" id="466.Lmac_1911"/>
<accession>A0A0W0VZJ6</accession>
<dbReference type="AlphaFoldDB" id="A0A0W0VZJ6"/>
<sequence length="481" mass="54455">MLSKTELEKAKNKKGRELINHRATSKDPQNISIETADHIQQQQMTRVQQAQQRAFQQHVQRRQSQRNPLRLQTCAQQNAQHAQKEAKKEEAKPPMVQSVKQRARPQTQKGITQQTLAAHTPQQNTRNEQVNDQETPDNLVEFFLSVLTEDSSFSDIRNYAKQAIKKGLIKDERGKEQWVLAALEGLQTIQQDTTIRMRKYILSGIEVIMLSRRVSNLRKAGIFSNQVNGNSNHVWLLDGAKLAVSACFPEILIHFIRAPESEQDLDNLGKSLQCNDSIWIILGYKGMFHLTLIRLIKNKDSIHAQLFDSLGAFPSTTQLSKISEYNTALYYLLDSIQKTQGLGMIVTGYNQPRQMDGTNCFSFIVSDLECALELIKKQENIFLETKEENQLEGITLRTANINPSFHNLTQVASSIPEEMRPTKLTIPLSKKTNSSLGNPLALNRSASTLSKLIRTGNLFFAGTGHQQEGESEEDKEECIIM</sequence>
<evidence type="ECO:0000313" key="2">
    <source>
        <dbReference type="EMBL" id="KTD25547.1"/>
    </source>
</evidence>
<dbReference type="Proteomes" id="UP000054908">
    <property type="component" value="Unassembled WGS sequence"/>
</dbReference>
<keyword evidence="3" id="KW-1185">Reference proteome</keyword>